<dbReference type="PANTHER" id="PTHR40277">
    <property type="entry name" value="BLL5419 PROTEIN"/>
    <property type="match status" value="1"/>
</dbReference>
<feature type="transmembrane region" description="Helical" evidence="6">
    <location>
        <begin position="134"/>
        <end position="153"/>
    </location>
</feature>
<comment type="subcellular location">
    <subcellularLocation>
        <location evidence="1">Cell membrane</location>
        <topology evidence="1">Multi-pass membrane protein</topology>
    </subcellularLocation>
</comment>
<accession>A0ABX5NK14</accession>
<evidence type="ECO:0000256" key="3">
    <source>
        <dbReference type="ARBA" id="ARBA00022692"/>
    </source>
</evidence>
<evidence type="ECO:0000256" key="5">
    <source>
        <dbReference type="ARBA" id="ARBA00023136"/>
    </source>
</evidence>
<protein>
    <submittedName>
        <fullName evidence="7">TIGR00374 family protein</fullName>
    </submittedName>
</protein>
<organism evidence="7 8">
    <name type="scientific">Rhizobium wuzhouense</name>
    <dbReference type="NCBI Taxonomy" id="1986026"/>
    <lineage>
        <taxon>Bacteria</taxon>
        <taxon>Pseudomonadati</taxon>
        <taxon>Pseudomonadota</taxon>
        <taxon>Alphaproteobacteria</taxon>
        <taxon>Hyphomicrobiales</taxon>
        <taxon>Rhizobiaceae</taxon>
        <taxon>Rhizobium/Agrobacterium group</taxon>
        <taxon>Rhizobium</taxon>
    </lineage>
</organism>
<keyword evidence="8" id="KW-1185">Reference proteome</keyword>
<dbReference type="EMBL" id="QJRY01000013">
    <property type="protein sequence ID" value="PYB69781.1"/>
    <property type="molecule type" value="Genomic_DNA"/>
</dbReference>
<dbReference type="PANTHER" id="PTHR40277:SF1">
    <property type="entry name" value="BLL5419 PROTEIN"/>
    <property type="match status" value="1"/>
</dbReference>
<keyword evidence="2" id="KW-1003">Cell membrane</keyword>
<reference evidence="7 8" key="1">
    <citation type="submission" date="2018-06" db="EMBL/GenBank/DDBJ databases">
        <title>Rhizobium wuzhouense sp. nov., isolated from roots of Oryza officinalis.</title>
        <authorList>
            <person name="Yuan T."/>
        </authorList>
    </citation>
    <scope>NUCLEOTIDE SEQUENCE [LARGE SCALE GENOMIC DNA]</scope>
    <source>
        <strain evidence="7 8">W44</strain>
    </source>
</reference>
<gene>
    <name evidence="7" type="ORF">DMY87_23140</name>
</gene>
<feature type="transmembrane region" description="Helical" evidence="6">
    <location>
        <begin position="12"/>
        <end position="31"/>
    </location>
</feature>
<proteinExistence type="predicted"/>
<feature type="transmembrane region" description="Helical" evidence="6">
    <location>
        <begin position="237"/>
        <end position="258"/>
    </location>
</feature>
<dbReference type="RefSeq" id="WP_110794011.1">
    <property type="nucleotide sequence ID" value="NZ_QJRY01000013.1"/>
</dbReference>
<keyword evidence="5 6" id="KW-0472">Membrane</keyword>
<evidence type="ECO:0000256" key="6">
    <source>
        <dbReference type="SAM" id="Phobius"/>
    </source>
</evidence>
<name>A0ABX5NK14_9HYPH</name>
<keyword evidence="3 6" id="KW-0812">Transmembrane</keyword>
<dbReference type="InterPro" id="IPR022791">
    <property type="entry name" value="L-PG_synthase/AglD"/>
</dbReference>
<feature type="transmembrane region" description="Helical" evidence="6">
    <location>
        <begin position="211"/>
        <end position="231"/>
    </location>
</feature>
<feature type="transmembrane region" description="Helical" evidence="6">
    <location>
        <begin position="159"/>
        <end position="180"/>
    </location>
</feature>
<feature type="transmembrane region" description="Helical" evidence="6">
    <location>
        <begin position="290"/>
        <end position="308"/>
    </location>
</feature>
<dbReference type="Pfam" id="PF03706">
    <property type="entry name" value="LPG_synthase_TM"/>
    <property type="match status" value="1"/>
</dbReference>
<sequence length="315" mass="33645">MSGEDCPVSPLARCLPPLLVIGLLVVLLWRTDLGALGQAFARISPAPVIAALCLVQLQIILSALRWRFTAARLGQVISTGRAIREYYVASLLNQSLPGGMGGDAIRAWRMRFAGEGGWKLPAKAILYERLSGQAIFFLILALGLPLWPLLIASQSPLRMQWLVIAIGSAGLLLIFGVWWLSRGSARTTLQNLSNDAAEVFLRRHAWLVQSGVSLVVVAAYVAVFLLSSFAIGASLPWQAALTIIPLCLLSMLIPVGLGGWGTREAAAMALWPLFGFSAADGLAASLLYGALSFLGAAPGLLILVAEALRPQRRAE</sequence>
<feature type="transmembrane region" description="Helical" evidence="6">
    <location>
        <begin position="43"/>
        <end position="64"/>
    </location>
</feature>
<evidence type="ECO:0000256" key="2">
    <source>
        <dbReference type="ARBA" id="ARBA00022475"/>
    </source>
</evidence>
<keyword evidence="4 6" id="KW-1133">Transmembrane helix</keyword>
<evidence type="ECO:0000256" key="1">
    <source>
        <dbReference type="ARBA" id="ARBA00004651"/>
    </source>
</evidence>
<comment type="caution">
    <text evidence="7">The sequence shown here is derived from an EMBL/GenBank/DDBJ whole genome shotgun (WGS) entry which is preliminary data.</text>
</comment>
<evidence type="ECO:0000313" key="7">
    <source>
        <dbReference type="EMBL" id="PYB69781.1"/>
    </source>
</evidence>
<evidence type="ECO:0000313" key="8">
    <source>
        <dbReference type="Proteomes" id="UP000247536"/>
    </source>
</evidence>
<dbReference type="Proteomes" id="UP000247536">
    <property type="component" value="Unassembled WGS sequence"/>
</dbReference>
<evidence type="ECO:0000256" key="4">
    <source>
        <dbReference type="ARBA" id="ARBA00022989"/>
    </source>
</evidence>